<dbReference type="PANTHER" id="PTHR19288:SF93">
    <property type="entry name" value="FI11325P-RELATED"/>
    <property type="match status" value="1"/>
</dbReference>
<comment type="caution">
    <text evidence="6">The sequence shown here is derived from an EMBL/GenBank/DDBJ whole genome shotgun (WGS) entry which is preliminary data.</text>
</comment>
<dbReference type="NCBIfam" id="TIGR01452">
    <property type="entry name" value="PGP_euk"/>
    <property type="match status" value="1"/>
</dbReference>
<feature type="binding site" evidence="4">
    <location>
        <begin position="53"/>
        <end position="55"/>
    </location>
    <ligand>
        <name>substrate</name>
    </ligand>
</feature>
<keyword evidence="7" id="KW-1185">Reference proteome</keyword>
<evidence type="ECO:0000256" key="1">
    <source>
        <dbReference type="ARBA" id="ARBA00022801"/>
    </source>
</evidence>
<dbReference type="Pfam" id="PF13242">
    <property type="entry name" value="Hydrolase_like"/>
    <property type="match status" value="1"/>
</dbReference>
<feature type="active site" description="Nucleophile" evidence="3">
    <location>
        <position position="20"/>
    </location>
</feature>
<comment type="similarity">
    <text evidence="2">Belongs to the HAD-like hydrolase superfamily.</text>
</comment>
<dbReference type="PIRSF" id="PIRSF000915">
    <property type="entry name" value="PGP-type_phosphatase"/>
    <property type="match status" value="1"/>
</dbReference>
<dbReference type="PANTHER" id="PTHR19288">
    <property type="entry name" value="4-NITROPHENYLPHOSPHATASE-RELATED"/>
    <property type="match status" value="1"/>
</dbReference>
<dbReference type="Pfam" id="PF13344">
    <property type="entry name" value="Hydrolase_6"/>
    <property type="match status" value="1"/>
</dbReference>
<evidence type="ECO:0000256" key="3">
    <source>
        <dbReference type="PIRSR" id="PIRSR000915-1"/>
    </source>
</evidence>
<comment type="cofactor">
    <cofactor evidence="5">
        <name>Mg(2+)</name>
        <dbReference type="ChEBI" id="CHEBI:18420"/>
    </cofactor>
    <text evidence="5">Divalent metal ions. Mg(2+) is the most effective.</text>
</comment>
<dbReference type="Proteomes" id="UP001608902">
    <property type="component" value="Unassembled WGS sequence"/>
</dbReference>
<feature type="binding site" evidence="4">
    <location>
        <position position="216"/>
    </location>
    <ligand>
        <name>substrate</name>
    </ligand>
</feature>
<evidence type="ECO:0000313" key="7">
    <source>
        <dbReference type="Proteomes" id="UP001608902"/>
    </source>
</evidence>
<dbReference type="AlphaFoldDB" id="A0ABD6E9G8"/>
<evidence type="ECO:0008006" key="8">
    <source>
        <dbReference type="Google" id="ProtNLM"/>
    </source>
</evidence>
<dbReference type="InterPro" id="IPR006357">
    <property type="entry name" value="HAD-SF_hydro_IIA"/>
</dbReference>
<accession>A0ABD6E9G8</accession>
<organism evidence="6 7">
    <name type="scientific">Gnathostoma spinigerum</name>
    <dbReference type="NCBI Taxonomy" id="75299"/>
    <lineage>
        <taxon>Eukaryota</taxon>
        <taxon>Metazoa</taxon>
        <taxon>Ecdysozoa</taxon>
        <taxon>Nematoda</taxon>
        <taxon>Chromadorea</taxon>
        <taxon>Rhabditida</taxon>
        <taxon>Spirurina</taxon>
        <taxon>Gnathostomatomorpha</taxon>
        <taxon>Gnathostomatoidea</taxon>
        <taxon>Gnathostomatidae</taxon>
        <taxon>Gnathostoma</taxon>
    </lineage>
</organism>
<reference evidence="6 7" key="1">
    <citation type="submission" date="2024-08" db="EMBL/GenBank/DDBJ databases">
        <title>Gnathostoma spinigerum genome.</title>
        <authorList>
            <person name="Gonzalez-Bertolin B."/>
            <person name="Monzon S."/>
            <person name="Zaballos A."/>
            <person name="Jimenez P."/>
            <person name="Dekumyoy P."/>
            <person name="Varona S."/>
            <person name="Cuesta I."/>
            <person name="Sumanam S."/>
            <person name="Adisakwattana P."/>
            <person name="Gasser R.B."/>
            <person name="Hernandez-Gonzalez A."/>
            <person name="Young N.D."/>
            <person name="Perteguer M.J."/>
        </authorList>
    </citation>
    <scope>NUCLEOTIDE SEQUENCE [LARGE SCALE GENOMIC DNA]</scope>
    <source>
        <strain evidence="6">AL3</strain>
        <tissue evidence="6">Liver</tissue>
    </source>
</reference>
<feature type="active site" description="Proton donor" evidence="3">
    <location>
        <position position="22"/>
    </location>
</feature>
<dbReference type="InterPro" id="IPR023214">
    <property type="entry name" value="HAD_sf"/>
</dbReference>
<dbReference type="GO" id="GO:0016787">
    <property type="term" value="F:hydrolase activity"/>
    <property type="evidence" value="ECO:0007669"/>
    <property type="project" value="UniProtKB-KW"/>
</dbReference>
<protein>
    <recommendedName>
        <fullName evidence="8">Phosphoglycolate phosphatase</fullName>
    </recommendedName>
</protein>
<feature type="binding site" evidence="5">
    <location>
        <position position="22"/>
    </location>
    <ligand>
        <name>Mg(2+)</name>
        <dbReference type="ChEBI" id="CHEBI:18420"/>
    </ligand>
</feature>
<evidence type="ECO:0000256" key="2">
    <source>
        <dbReference type="PIRNR" id="PIRNR000915"/>
    </source>
</evidence>
<keyword evidence="1 2" id="KW-0378">Hydrolase</keyword>
<evidence type="ECO:0000256" key="4">
    <source>
        <dbReference type="PIRSR" id="PIRSR000915-2"/>
    </source>
</evidence>
<feature type="binding site" evidence="5">
    <location>
        <position position="20"/>
    </location>
    <ligand>
        <name>Mg(2+)</name>
        <dbReference type="ChEBI" id="CHEBI:18420"/>
    </ligand>
</feature>
<proteinExistence type="inferred from homology"/>
<feature type="binding site" evidence="5">
    <location>
        <position position="241"/>
    </location>
    <ligand>
        <name>Mg(2+)</name>
        <dbReference type="ChEBI" id="CHEBI:18420"/>
    </ligand>
</feature>
<evidence type="ECO:0000313" key="6">
    <source>
        <dbReference type="EMBL" id="MFH4973348.1"/>
    </source>
</evidence>
<keyword evidence="5" id="KW-0479">Metal-binding</keyword>
<name>A0ABD6E9G8_9BILA</name>
<evidence type="ECO:0000256" key="5">
    <source>
        <dbReference type="PIRSR" id="PIRSR000915-3"/>
    </source>
</evidence>
<dbReference type="SUPFAM" id="SSF56784">
    <property type="entry name" value="HAD-like"/>
    <property type="match status" value="1"/>
</dbReference>
<sequence length="297" mass="32827">MVASITGRFLVNNYDTFLFDADGVLWQGELTLPGAVELTEKLKEKGKEVFIVSNNSTRTLSEYKAKCDRRGFSSIEEDHIITPARLMSQFLIQSGSNLPVYMIATKGLQRSLEHAGIHCIGVGPDNASDYTKDNHIFNIDITQPVQAVIVGFDIFISYPKMMKAANYLKNPDVKFIATSEDCFFPDAKEGCHIPAAGGNVASIRLLTGREPTVVGKPARPMLDYIKKYYRLSPETTIVIGDNCHTDIKFGNSNGLKTLLVETGVTTEEKLKEFVNAANLDIVPDFFSPSLSDLLNTF</sequence>
<dbReference type="NCBIfam" id="TIGR01460">
    <property type="entry name" value="HAD-SF-IIA"/>
    <property type="match status" value="1"/>
</dbReference>
<dbReference type="Gene3D" id="3.40.50.1000">
    <property type="entry name" value="HAD superfamily/HAD-like"/>
    <property type="match status" value="2"/>
</dbReference>
<gene>
    <name evidence="6" type="ORF">AB6A40_000057</name>
</gene>
<keyword evidence="5" id="KW-0460">Magnesium</keyword>
<dbReference type="InterPro" id="IPR006349">
    <property type="entry name" value="PGP_euk"/>
</dbReference>
<dbReference type="EMBL" id="JBGFUD010000012">
    <property type="protein sequence ID" value="MFH4973348.1"/>
    <property type="molecule type" value="Genomic_DNA"/>
</dbReference>
<dbReference type="InterPro" id="IPR036412">
    <property type="entry name" value="HAD-like_sf"/>
</dbReference>